<dbReference type="Proteomes" id="UP001321749">
    <property type="component" value="Unassembled WGS sequence"/>
</dbReference>
<dbReference type="AlphaFoldDB" id="A0AAV9I0K3"/>
<proteinExistence type="predicted"/>
<feature type="region of interest" description="Disordered" evidence="1">
    <location>
        <begin position="250"/>
        <end position="299"/>
    </location>
</feature>
<feature type="compositionally biased region" description="Polar residues" evidence="1">
    <location>
        <begin position="373"/>
        <end position="386"/>
    </location>
</feature>
<feature type="region of interest" description="Disordered" evidence="1">
    <location>
        <begin position="320"/>
        <end position="405"/>
    </location>
</feature>
<protein>
    <recommendedName>
        <fullName evidence="2">RGS domain-containing protein</fullName>
    </recommendedName>
</protein>
<evidence type="ECO:0000313" key="3">
    <source>
        <dbReference type="EMBL" id="KAK4465944.1"/>
    </source>
</evidence>
<dbReference type="CDD" id="cd07440">
    <property type="entry name" value="RGS"/>
    <property type="match status" value="1"/>
</dbReference>
<keyword evidence="4" id="KW-1185">Reference proteome</keyword>
<sequence length="633" mass="68696">MSKSRLRPQSPIVYYPQPPARASSPRPSSVFEDGDADSIMSTTSRPSSLALMPPSSSAGPRSPPSLREILTDSAPPPYSLSAFTAFLSHNHCLETLEFTMDAERYRTAYAEFLADQSLGRGDSSEHVCALWRKIVQAYIQQYGLREVNLPSHVRDRLLHLPAAPVPPVPSELDEAVRIVYELMNDSVLGPFLASTVPAEDVAHEHHEHHEHRHTRSRLRIPREPSFSDDSTRSPKSSFLPMLNIAWATEPKSSSSSASDMHEHAGLSDDSGSAPSPAAANEPMTPPTTPPMTEWGFSTSPNSLQRAISAHNNGWKKMSAKLGLSRKGRGKRSHTTSVTSGLEVMPIAEDPETFPSQDTPRGSMIIDSLDEKSSTQLPSGARQSFSSDWEEPHPGSRFSVPQPLPPSENTTALGVGIQKQACLEVPKFGMAAKAYRSRRLVRPRIRTSSSKALRVPATAQEAGVRSVSCFTPQSRAPSITRPFLSSESFSTSNTIERTMSASTVSAMYGCETEQGVRKLTDDPCESALSSKHSSMRSSALTDFSGHLNLPSSAVEASDASSCMSLDVDNTITPTISPDEDPYGWEAELSRKVAAGNLEGCPNLQYRRAGGAKRSLLQKVLSLGPREFGRPPPVP</sequence>
<feature type="compositionally biased region" description="Low complexity" evidence="1">
    <location>
        <begin position="44"/>
        <end position="60"/>
    </location>
</feature>
<feature type="compositionally biased region" description="Low complexity" evidence="1">
    <location>
        <begin position="20"/>
        <end position="29"/>
    </location>
</feature>
<feature type="compositionally biased region" description="Basic residues" evidence="1">
    <location>
        <begin position="323"/>
        <end position="333"/>
    </location>
</feature>
<name>A0AAV9I0K3_9PEZI</name>
<feature type="region of interest" description="Disordered" evidence="1">
    <location>
        <begin position="201"/>
        <end position="235"/>
    </location>
</feature>
<reference evidence="3" key="2">
    <citation type="submission" date="2023-06" db="EMBL/GenBank/DDBJ databases">
        <authorList>
            <consortium name="Lawrence Berkeley National Laboratory"/>
            <person name="Mondo S.J."/>
            <person name="Hensen N."/>
            <person name="Bonometti L."/>
            <person name="Westerberg I."/>
            <person name="Brannstrom I.O."/>
            <person name="Guillou S."/>
            <person name="Cros-Aarteil S."/>
            <person name="Calhoun S."/>
            <person name="Haridas S."/>
            <person name="Kuo A."/>
            <person name="Pangilinan J."/>
            <person name="Riley R."/>
            <person name="Labutti K."/>
            <person name="Andreopoulos B."/>
            <person name="Lipzen A."/>
            <person name="Chen C."/>
            <person name="Yanf M."/>
            <person name="Daum C."/>
            <person name="Ng V."/>
            <person name="Clum A."/>
            <person name="Steindorff A."/>
            <person name="Ohm R."/>
            <person name="Martin F."/>
            <person name="Silar P."/>
            <person name="Natvig D."/>
            <person name="Lalanne C."/>
            <person name="Gautier V."/>
            <person name="Ament-Velasquez S.L."/>
            <person name="Kruys A."/>
            <person name="Hutchinson M.I."/>
            <person name="Powell A.J."/>
            <person name="Barry K."/>
            <person name="Miller A.N."/>
            <person name="Grigoriev I.V."/>
            <person name="Debuchy R."/>
            <person name="Gladieux P."/>
            <person name="Thoren M.H."/>
            <person name="Johannesson H."/>
        </authorList>
    </citation>
    <scope>NUCLEOTIDE SEQUENCE</scope>
    <source>
        <strain evidence="3">PSN324</strain>
    </source>
</reference>
<dbReference type="PROSITE" id="PS50132">
    <property type="entry name" value="RGS"/>
    <property type="match status" value="1"/>
</dbReference>
<evidence type="ECO:0000256" key="1">
    <source>
        <dbReference type="SAM" id="MobiDB-lite"/>
    </source>
</evidence>
<feature type="region of interest" description="Disordered" evidence="1">
    <location>
        <begin position="1"/>
        <end position="67"/>
    </location>
</feature>
<dbReference type="Gene3D" id="1.10.167.10">
    <property type="entry name" value="Regulator of G-protein Signalling 4, domain 2"/>
    <property type="match status" value="1"/>
</dbReference>
<dbReference type="InterPro" id="IPR016137">
    <property type="entry name" value="RGS"/>
</dbReference>
<organism evidence="3 4">
    <name type="scientific">Cladorrhinum samala</name>
    <dbReference type="NCBI Taxonomy" id="585594"/>
    <lineage>
        <taxon>Eukaryota</taxon>
        <taxon>Fungi</taxon>
        <taxon>Dikarya</taxon>
        <taxon>Ascomycota</taxon>
        <taxon>Pezizomycotina</taxon>
        <taxon>Sordariomycetes</taxon>
        <taxon>Sordariomycetidae</taxon>
        <taxon>Sordariales</taxon>
        <taxon>Podosporaceae</taxon>
        <taxon>Cladorrhinum</taxon>
    </lineage>
</organism>
<dbReference type="InterPro" id="IPR036305">
    <property type="entry name" value="RGS_sf"/>
</dbReference>
<feature type="compositionally biased region" description="Low complexity" evidence="1">
    <location>
        <begin position="267"/>
        <end position="279"/>
    </location>
</feature>
<dbReference type="InterPro" id="IPR044926">
    <property type="entry name" value="RGS_subdomain_2"/>
</dbReference>
<dbReference type="Pfam" id="PF00615">
    <property type="entry name" value="RGS"/>
    <property type="match status" value="1"/>
</dbReference>
<evidence type="ECO:0000313" key="4">
    <source>
        <dbReference type="Proteomes" id="UP001321749"/>
    </source>
</evidence>
<gene>
    <name evidence="3" type="ORF">QBC42DRAFT_302982</name>
</gene>
<dbReference type="EMBL" id="MU864935">
    <property type="protein sequence ID" value="KAK4465944.1"/>
    <property type="molecule type" value="Genomic_DNA"/>
</dbReference>
<comment type="caution">
    <text evidence="3">The sequence shown here is derived from an EMBL/GenBank/DDBJ whole genome shotgun (WGS) entry which is preliminary data.</text>
</comment>
<dbReference type="SUPFAM" id="SSF48097">
    <property type="entry name" value="Regulator of G-protein signaling, RGS"/>
    <property type="match status" value="1"/>
</dbReference>
<evidence type="ECO:0000259" key="2">
    <source>
        <dbReference type="PROSITE" id="PS50132"/>
    </source>
</evidence>
<reference evidence="3" key="1">
    <citation type="journal article" date="2023" name="Mol. Phylogenet. Evol.">
        <title>Genome-scale phylogeny and comparative genomics of the fungal order Sordariales.</title>
        <authorList>
            <person name="Hensen N."/>
            <person name="Bonometti L."/>
            <person name="Westerberg I."/>
            <person name="Brannstrom I.O."/>
            <person name="Guillou S."/>
            <person name="Cros-Aarteil S."/>
            <person name="Calhoun S."/>
            <person name="Haridas S."/>
            <person name="Kuo A."/>
            <person name="Mondo S."/>
            <person name="Pangilinan J."/>
            <person name="Riley R."/>
            <person name="LaButti K."/>
            <person name="Andreopoulos B."/>
            <person name="Lipzen A."/>
            <person name="Chen C."/>
            <person name="Yan M."/>
            <person name="Daum C."/>
            <person name="Ng V."/>
            <person name="Clum A."/>
            <person name="Steindorff A."/>
            <person name="Ohm R.A."/>
            <person name="Martin F."/>
            <person name="Silar P."/>
            <person name="Natvig D.O."/>
            <person name="Lalanne C."/>
            <person name="Gautier V."/>
            <person name="Ament-Velasquez S.L."/>
            <person name="Kruys A."/>
            <person name="Hutchinson M.I."/>
            <person name="Powell A.J."/>
            <person name="Barry K."/>
            <person name="Miller A.N."/>
            <person name="Grigoriev I.V."/>
            <person name="Debuchy R."/>
            <person name="Gladieux P."/>
            <person name="Hiltunen Thoren M."/>
            <person name="Johannesson H."/>
        </authorList>
    </citation>
    <scope>NUCLEOTIDE SEQUENCE</scope>
    <source>
        <strain evidence="3">PSN324</strain>
    </source>
</reference>
<dbReference type="PANTHER" id="PTHR10845">
    <property type="entry name" value="REGULATOR OF G PROTEIN SIGNALING"/>
    <property type="match status" value="1"/>
</dbReference>
<dbReference type="PANTHER" id="PTHR10845:SF267">
    <property type="entry name" value="REGULATOR OF G PROTEIN SIGNALING DOMAIN PROTEIN (AFU_ORTHOLOGUE AFUA_6G06860)"/>
    <property type="match status" value="1"/>
</dbReference>
<accession>A0AAV9I0K3</accession>
<feature type="domain" description="RGS" evidence="2">
    <location>
        <begin position="83"/>
        <end position="194"/>
    </location>
</feature>
<feature type="compositionally biased region" description="Basic residues" evidence="1">
    <location>
        <begin position="208"/>
        <end position="219"/>
    </location>
</feature>
<dbReference type="SMART" id="SM00315">
    <property type="entry name" value="RGS"/>
    <property type="match status" value="1"/>
</dbReference>